<evidence type="ECO:0000313" key="1">
    <source>
        <dbReference type="EMBL" id="KAK6977965.1"/>
    </source>
</evidence>
<organism evidence="1 2">
    <name type="scientific">Favolaschia claudopus</name>
    <dbReference type="NCBI Taxonomy" id="2862362"/>
    <lineage>
        <taxon>Eukaryota</taxon>
        <taxon>Fungi</taxon>
        <taxon>Dikarya</taxon>
        <taxon>Basidiomycota</taxon>
        <taxon>Agaricomycotina</taxon>
        <taxon>Agaricomycetes</taxon>
        <taxon>Agaricomycetidae</taxon>
        <taxon>Agaricales</taxon>
        <taxon>Marasmiineae</taxon>
        <taxon>Mycenaceae</taxon>
        <taxon>Favolaschia</taxon>
    </lineage>
</organism>
<name>A0AAV9ZE62_9AGAR</name>
<proteinExistence type="predicted"/>
<dbReference type="EMBL" id="JAWWNJ010000162">
    <property type="protein sequence ID" value="KAK6977965.1"/>
    <property type="molecule type" value="Genomic_DNA"/>
</dbReference>
<protein>
    <submittedName>
        <fullName evidence="1">Uncharacterized protein</fullName>
    </submittedName>
</protein>
<comment type="caution">
    <text evidence="1">The sequence shown here is derived from an EMBL/GenBank/DDBJ whole genome shotgun (WGS) entry which is preliminary data.</text>
</comment>
<gene>
    <name evidence="1" type="ORF">R3P38DRAFT_501161</name>
</gene>
<keyword evidence="2" id="KW-1185">Reference proteome</keyword>
<accession>A0AAV9ZE62</accession>
<dbReference type="AlphaFoldDB" id="A0AAV9ZE62"/>
<reference evidence="1 2" key="1">
    <citation type="journal article" date="2024" name="J Genomics">
        <title>Draft genome sequencing and assembly of Favolaschia claudopus CIRM-BRFM 2984 isolated from oak limbs.</title>
        <authorList>
            <person name="Navarro D."/>
            <person name="Drula E."/>
            <person name="Chaduli D."/>
            <person name="Cazenave R."/>
            <person name="Ahrendt S."/>
            <person name="Wang J."/>
            <person name="Lipzen A."/>
            <person name="Daum C."/>
            <person name="Barry K."/>
            <person name="Grigoriev I.V."/>
            <person name="Favel A."/>
            <person name="Rosso M.N."/>
            <person name="Martin F."/>
        </authorList>
    </citation>
    <scope>NUCLEOTIDE SEQUENCE [LARGE SCALE GENOMIC DNA]</scope>
    <source>
        <strain evidence="1 2">CIRM-BRFM 2984</strain>
    </source>
</reference>
<sequence length="301" mass="34037">MITVKSFALWTFDAFCFRLRRSKRLSRLRFKVWLESNIQICFPAPNTVIPFSALICFPAPNTVIPFSALSFRPFLVSHPPFVRLQLDADTSLVRLLQSFQAFRRLSGIDEDSGLNERRTCRRWRPAACAAHEQEDGSGFVFSLSRGHRFAYSCPFVPQFRFCLERLILALCFARPSVSAAGCCSSVVPPHLCAVNAYTSDHGALCMHDAFRYRHAVFEDSTQRLCIISLGSSCNGRYSLRCRARRNTLVAHSDISYHGLRYLRHLSRIMIPLASRSACSPTCMPTFLNAQASAVLHVLTWS</sequence>
<evidence type="ECO:0000313" key="2">
    <source>
        <dbReference type="Proteomes" id="UP001362999"/>
    </source>
</evidence>
<dbReference type="Proteomes" id="UP001362999">
    <property type="component" value="Unassembled WGS sequence"/>
</dbReference>